<keyword evidence="1" id="KW-0472">Membrane</keyword>
<feature type="transmembrane region" description="Helical" evidence="1">
    <location>
        <begin position="59"/>
        <end position="79"/>
    </location>
</feature>
<dbReference type="AlphaFoldDB" id="A0AB33IZB5"/>
<gene>
    <name evidence="2" type="ORF">GTC17253_11930</name>
</gene>
<feature type="transmembrane region" description="Helical" evidence="1">
    <location>
        <begin position="20"/>
        <end position="39"/>
    </location>
</feature>
<organism evidence="2">
    <name type="scientific">Prevotella sp. GTC17253</name>
    <dbReference type="NCBI Taxonomy" id="3236793"/>
    <lineage>
        <taxon>Bacteria</taxon>
        <taxon>Pseudomonadati</taxon>
        <taxon>Bacteroidota</taxon>
        <taxon>Bacteroidia</taxon>
        <taxon>Bacteroidales</taxon>
        <taxon>Prevotellaceae</taxon>
        <taxon>Prevotella</taxon>
    </lineage>
</organism>
<name>A0AB33IZB5_9BACT</name>
<dbReference type="EMBL" id="AP035785">
    <property type="protein sequence ID" value="BFO71227.1"/>
    <property type="molecule type" value="Genomic_DNA"/>
</dbReference>
<keyword evidence="1" id="KW-0812">Transmembrane</keyword>
<evidence type="ECO:0000313" key="2">
    <source>
        <dbReference type="EMBL" id="BFO71227.1"/>
    </source>
</evidence>
<reference evidence="2" key="1">
    <citation type="submission" date="2024-07" db="EMBL/GenBank/DDBJ databases">
        <title>Complete genome sequence of Prevotella sp. YM-2024 GTC17253.</title>
        <authorList>
            <person name="Hayashi M."/>
            <person name="Muto Y."/>
            <person name="Tanaka K."/>
            <person name="Niwa H."/>
        </authorList>
    </citation>
    <scope>NUCLEOTIDE SEQUENCE</scope>
    <source>
        <strain evidence="2">GTC17253</strain>
    </source>
</reference>
<feature type="transmembrane region" description="Helical" evidence="1">
    <location>
        <begin position="143"/>
        <end position="163"/>
    </location>
</feature>
<feature type="transmembrane region" description="Helical" evidence="1">
    <location>
        <begin position="104"/>
        <end position="123"/>
    </location>
</feature>
<evidence type="ECO:0008006" key="3">
    <source>
        <dbReference type="Google" id="ProtNLM"/>
    </source>
</evidence>
<accession>A0AB33IZB5</accession>
<keyword evidence="1" id="KW-1133">Transmembrane helix</keyword>
<protein>
    <recommendedName>
        <fullName evidence="3">DUF2975 domain-containing protein</fullName>
    </recommendedName>
</protein>
<evidence type="ECO:0000256" key="1">
    <source>
        <dbReference type="SAM" id="Phobius"/>
    </source>
</evidence>
<proteinExistence type="predicted"/>
<sequence>MKWKWNDIKTMNTERISQRVLYILTGLTVVVFGLFYLIGFDRPYADDSNFNAPLFTDLLMVYATTLLIGTLLLATLAMIKTVKMMRASENKVVNNIPVGRIRRYGMIALGVVIALSLPLSSGNPLTINGHVFDDYIALRVADLMIYTSLFLLVAAIGAVIFGMTRYRRENQLK</sequence>